<evidence type="ECO:0000259" key="9">
    <source>
        <dbReference type="PROSITE" id="PS50113"/>
    </source>
</evidence>
<keyword evidence="5" id="KW-0418">Kinase</keyword>
<evidence type="ECO:0000256" key="4">
    <source>
        <dbReference type="ARBA" id="ARBA00022679"/>
    </source>
</evidence>
<evidence type="ECO:0000256" key="1">
    <source>
        <dbReference type="ARBA" id="ARBA00000085"/>
    </source>
</evidence>
<dbReference type="Gene3D" id="3.30.565.10">
    <property type="entry name" value="Histidine kinase-like ATPase, C-terminal domain"/>
    <property type="match status" value="1"/>
</dbReference>
<evidence type="ECO:0000256" key="3">
    <source>
        <dbReference type="ARBA" id="ARBA00022553"/>
    </source>
</evidence>
<name>A0ABX7BBK8_9PROT</name>
<organism evidence="10 11">
    <name type="scientific">Skermanella cutis</name>
    <dbReference type="NCBI Taxonomy" id="2775420"/>
    <lineage>
        <taxon>Bacteria</taxon>
        <taxon>Pseudomonadati</taxon>
        <taxon>Pseudomonadota</taxon>
        <taxon>Alphaproteobacteria</taxon>
        <taxon>Rhodospirillales</taxon>
        <taxon>Azospirillaceae</taxon>
        <taxon>Skermanella</taxon>
    </lineage>
</organism>
<dbReference type="PROSITE" id="PS50113">
    <property type="entry name" value="PAC"/>
    <property type="match status" value="1"/>
</dbReference>
<evidence type="ECO:0000313" key="11">
    <source>
        <dbReference type="Proteomes" id="UP000595197"/>
    </source>
</evidence>
<dbReference type="Pfam" id="PF00072">
    <property type="entry name" value="Response_reg"/>
    <property type="match status" value="1"/>
</dbReference>
<dbReference type="InterPro" id="IPR036097">
    <property type="entry name" value="HisK_dim/P_sf"/>
</dbReference>
<dbReference type="InterPro" id="IPR001789">
    <property type="entry name" value="Sig_transdc_resp-reg_receiver"/>
</dbReference>
<dbReference type="PRINTS" id="PR00344">
    <property type="entry name" value="BCTRLSENSOR"/>
</dbReference>
<dbReference type="SUPFAM" id="SSF55785">
    <property type="entry name" value="PYP-like sensor domain (PAS domain)"/>
    <property type="match status" value="1"/>
</dbReference>
<protein>
    <recommendedName>
        <fullName evidence="2">histidine kinase</fullName>
        <ecNumber evidence="2">2.7.13.3</ecNumber>
    </recommendedName>
</protein>
<dbReference type="Proteomes" id="UP000595197">
    <property type="component" value="Chromosome"/>
</dbReference>
<proteinExistence type="predicted"/>
<sequence>MDDDPVARFLYRQALEQEGFQVVDAADGGPALTIFQDREPDLVLLDVVMPSMDGFATCAALRRLPKGIGAHVPILIVTGLEDLGSISTAYDAGATDFVTKPINWTILIQRLRYMLRANEGLRRLCESERRLAQAQRIAALGSWDWDIRSGEMTWSREMFRLLGYDAGPDADGEGTEDVRPSLAAVISRMHPDDRGPFEAAADHIITTGAAIDEGIDVRIVGTGEGADETRMIRFTGRTILDRQGRVARVIGVAQDISERRRGEDKLRQALEQAEAANRAKSEFLATMSHELRTPMNAILGFTEIMDMKLYGPLGNEQYQDYVRMIHESGEHLLQLINAILDLSKAEQGMIELREDKIDVAGTAHACRRLLQTQADAKDIAFTLDLPDRPPPILWGDEFRVRQILLNILSNALKFTPDGGMVTFRIRCGSPGGDAPTDLEGGLMFEIADTGIGMRAEDIPIALAKFGQIDSSLSRRYDGTGLGLPLTKRLIELHGGSLRISSAPGAGTTVTVWFPRSRVIADGRRKADDTGMTRPTVRTLLNQYASN</sequence>
<gene>
    <name evidence="10" type="ORF">IGS68_11500</name>
</gene>
<evidence type="ECO:0000313" key="10">
    <source>
        <dbReference type="EMBL" id="QQP91780.1"/>
    </source>
</evidence>
<dbReference type="CDD" id="cd00082">
    <property type="entry name" value="HisKA"/>
    <property type="match status" value="1"/>
</dbReference>
<dbReference type="InterPro" id="IPR035965">
    <property type="entry name" value="PAS-like_dom_sf"/>
</dbReference>
<dbReference type="EC" id="2.7.13.3" evidence="2"/>
<dbReference type="SMART" id="SM00387">
    <property type="entry name" value="HATPase_c"/>
    <property type="match status" value="1"/>
</dbReference>
<dbReference type="InterPro" id="IPR004358">
    <property type="entry name" value="Sig_transdc_His_kin-like_C"/>
</dbReference>
<dbReference type="SMART" id="SM00388">
    <property type="entry name" value="HisKA"/>
    <property type="match status" value="1"/>
</dbReference>
<dbReference type="InterPro" id="IPR005467">
    <property type="entry name" value="His_kinase_dom"/>
</dbReference>
<dbReference type="Gene3D" id="1.10.287.130">
    <property type="match status" value="1"/>
</dbReference>
<dbReference type="PROSITE" id="PS50109">
    <property type="entry name" value="HIS_KIN"/>
    <property type="match status" value="1"/>
</dbReference>
<dbReference type="SUPFAM" id="SSF47384">
    <property type="entry name" value="Homodimeric domain of signal transducing histidine kinase"/>
    <property type="match status" value="1"/>
</dbReference>
<dbReference type="Gene3D" id="3.40.50.2300">
    <property type="match status" value="1"/>
</dbReference>
<dbReference type="RefSeq" id="WP_201080051.1">
    <property type="nucleotide sequence ID" value="NZ_CP067420.1"/>
</dbReference>
<feature type="domain" description="PAC" evidence="9">
    <location>
        <begin position="213"/>
        <end position="268"/>
    </location>
</feature>
<keyword evidence="4" id="KW-0808">Transferase</keyword>
<accession>A0ABX7BBK8</accession>
<dbReference type="InterPro" id="IPR003594">
    <property type="entry name" value="HATPase_dom"/>
</dbReference>
<dbReference type="SMART" id="SM00448">
    <property type="entry name" value="REC"/>
    <property type="match status" value="1"/>
</dbReference>
<evidence type="ECO:0000256" key="2">
    <source>
        <dbReference type="ARBA" id="ARBA00012438"/>
    </source>
</evidence>
<dbReference type="PROSITE" id="PS50110">
    <property type="entry name" value="RESPONSE_REGULATORY"/>
    <property type="match status" value="1"/>
</dbReference>
<evidence type="ECO:0000259" key="8">
    <source>
        <dbReference type="PROSITE" id="PS50110"/>
    </source>
</evidence>
<dbReference type="InterPro" id="IPR003661">
    <property type="entry name" value="HisK_dim/P_dom"/>
</dbReference>
<dbReference type="EMBL" id="CP067420">
    <property type="protein sequence ID" value="QQP91780.1"/>
    <property type="molecule type" value="Genomic_DNA"/>
</dbReference>
<dbReference type="CDD" id="cd16922">
    <property type="entry name" value="HATPase_EvgS-ArcB-TorS-like"/>
    <property type="match status" value="1"/>
</dbReference>
<dbReference type="Gene3D" id="3.30.450.20">
    <property type="entry name" value="PAS domain"/>
    <property type="match status" value="1"/>
</dbReference>
<dbReference type="SUPFAM" id="SSF52172">
    <property type="entry name" value="CheY-like"/>
    <property type="match status" value="1"/>
</dbReference>
<dbReference type="PANTHER" id="PTHR43047:SF72">
    <property type="entry name" value="OSMOSENSING HISTIDINE PROTEIN KINASE SLN1"/>
    <property type="match status" value="1"/>
</dbReference>
<dbReference type="Pfam" id="PF02518">
    <property type="entry name" value="HATPase_c"/>
    <property type="match status" value="1"/>
</dbReference>
<dbReference type="Pfam" id="PF00512">
    <property type="entry name" value="HisKA"/>
    <property type="match status" value="1"/>
</dbReference>
<evidence type="ECO:0000256" key="5">
    <source>
        <dbReference type="ARBA" id="ARBA00022777"/>
    </source>
</evidence>
<evidence type="ECO:0000256" key="6">
    <source>
        <dbReference type="PROSITE-ProRule" id="PRU00169"/>
    </source>
</evidence>
<reference evidence="10" key="1">
    <citation type="submission" date="2021-02" db="EMBL/GenBank/DDBJ databases">
        <title>Skermanella TT6 skin isolate.</title>
        <authorList>
            <person name="Lee K."/>
            <person name="Ganzorig M."/>
        </authorList>
    </citation>
    <scope>NUCLEOTIDE SEQUENCE</scope>
    <source>
        <strain evidence="10">TT6</strain>
    </source>
</reference>
<comment type="catalytic activity">
    <reaction evidence="1">
        <text>ATP + protein L-histidine = ADP + protein N-phospho-L-histidine.</text>
        <dbReference type="EC" id="2.7.13.3"/>
    </reaction>
</comment>
<keyword evidence="3 6" id="KW-0597">Phosphoprotein</keyword>
<dbReference type="SUPFAM" id="SSF55874">
    <property type="entry name" value="ATPase domain of HSP90 chaperone/DNA topoisomerase II/histidine kinase"/>
    <property type="match status" value="1"/>
</dbReference>
<dbReference type="PANTHER" id="PTHR43047">
    <property type="entry name" value="TWO-COMPONENT HISTIDINE PROTEIN KINASE"/>
    <property type="match status" value="1"/>
</dbReference>
<keyword evidence="11" id="KW-1185">Reference proteome</keyword>
<dbReference type="InterPro" id="IPR011006">
    <property type="entry name" value="CheY-like_superfamily"/>
</dbReference>
<feature type="modified residue" description="4-aspartylphosphate" evidence="6">
    <location>
        <position position="46"/>
    </location>
</feature>
<feature type="domain" description="Response regulatory" evidence="8">
    <location>
        <begin position="1"/>
        <end position="115"/>
    </location>
</feature>
<dbReference type="InterPro" id="IPR000700">
    <property type="entry name" value="PAS-assoc_C"/>
</dbReference>
<dbReference type="InterPro" id="IPR036890">
    <property type="entry name" value="HATPase_C_sf"/>
</dbReference>
<evidence type="ECO:0000259" key="7">
    <source>
        <dbReference type="PROSITE" id="PS50109"/>
    </source>
</evidence>
<feature type="domain" description="Histidine kinase" evidence="7">
    <location>
        <begin position="286"/>
        <end position="517"/>
    </location>
</feature>